<proteinExistence type="predicted"/>
<dbReference type="AlphaFoldDB" id="A0A077UH88"/>
<dbReference type="InterPro" id="IPR021146">
    <property type="entry name" value="Phage_gp6-like_head-tail"/>
</dbReference>
<dbReference type="Proteomes" id="UP000044616">
    <property type="component" value="Unassembled WGS sequence"/>
</dbReference>
<evidence type="ECO:0000313" key="2">
    <source>
        <dbReference type="Proteomes" id="UP000044616"/>
    </source>
</evidence>
<sequence length="118" mass="13739">MLQNKENKYTLNFIKTLKKRIGIDDTNQDEQLEVIIDNVKQELLAMLPTIEETVPEEIEFIVVEVATKRFNRIGAEGMSSEAQDGRSSSYESNDFEEYKGILNNLYFKDEKKGFVNFY</sequence>
<protein>
    <submittedName>
        <fullName evidence="1">Phi 11 orf36</fullName>
    </submittedName>
</protein>
<dbReference type="Pfam" id="PF05135">
    <property type="entry name" value="Phage_connect_1"/>
    <property type="match status" value="1"/>
</dbReference>
<dbReference type="EMBL" id="CCEH01000001">
    <property type="protein sequence ID" value="CDR26527.1"/>
    <property type="molecule type" value="Genomic_DNA"/>
</dbReference>
<gene>
    <name evidence="1" type="ORF">ERS140147_00045</name>
</gene>
<evidence type="ECO:0000313" key="1">
    <source>
        <dbReference type="EMBL" id="CDR26527.1"/>
    </source>
</evidence>
<organism evidence="1 2">
    <name type="scientific">Staphylococcus schweitzeri</name>
    <dbReference type="NCBI Taxonomy" id="1654388"/>
    <lineage>
        <taxon>Bacteria</taxon>
        <taxon>Bacillati</taxon>
        <taxon>Bacillota</taxon>
        <taxon>Bacilli</taxon>
        <taxon>Bacillales</taxon>
        <taxon>Staphylococcaceae</taxon>
        <taxon>Staphylococcus</taxon>
    </lineage>
</organism>
<accession>A0A077UH88</accession>
<reference evidence="1 2" key="1">
    <citation type="submission" date="2014-05" db="EMBL/GenBank/DDBJ databases">
        <authorList>
            <person name="Aslett A.Martin."/>
            <person name="De Silva Nishadi"/>
        </authorList>
    </citation>
    <scope>NUCLEOTIDE SEQUENCE [LARGE SCALE GENOMIC DNA]</scope>
</reference>
<name>A0A077UH88_9STAP</name>